<dbReference type="OrthoDB" id="9150931at2"/>
<gene>
    <name evidence="2" type="ORF">DEH84_05135</name>
</gene>
<keyword evidence="1" id="KW-0732">Signal</keyword>
<organism evidence="2 3">
    <name type="scientific">Aquabacterium olei</name>
    <dbReference type="NCBI Taxonomy" id="1296669"/>
    <lineage>
        <taxon>Bacteria</taxon>
        <taxon>Pseudomonadati</taxon>
        <taxon>Pseudomonadota</taxon>
        <taxon>Betaproteobacteria</taxon>
        <taxon>Burkholderiales</taxon>
        <taxon>Aquabacterium</taxon>
    </lineage>
</organism>
<feature type="chain" id="PRO_5015967555" evidence="1">
    <location>
        <begin position="26"/>
        <end position="231"/>
    </location>
</feature>
<evidence type="ECO:0000313" key="2">
    <source>
        <dbReference type="EMBL" id="AWI52874.1"/>
    </source>
</evidence>
<dbReference type="EMBL" id="CP029210">
    <property type="protein sequence ID" value="AWI52874.1"/>
    <property type="molecule type" value="Genomic_DNA"/>
</dbReference>
<evidence type="ECO:0000313" key="3">
    <source>
        <dbReference type="Proteomes" id="UP000244892"/>
    </source>
</evidence>
<protein>
    <submittedName>
        <fullName evidence="2">Uncharacterized protein</fullName>
    </submittedName>
</protein>
<evidence type="ECO:0000256" key="1">
    <source>
        <dbReference type="SAM" id="SignalP"/>
    </source>
</evidence>
<dbReference type="AlphaFoldDB" id="A0A2U8FR23"/>
<keyword evidence="3" id="KW-1185">Reference proteome</keyword>
<dbReference type="RefSeq" id="WP_109035370.1">
    <property type="nucleotide sequence ID" value="NZ_CP029210.1"/>
</dbReference>
<dbReference type="Proteomes" id="UP000244892">
    <property type="component" value="Chromosome"/>
</dbReference>
<sequence length="231" mass="24553">MSLSLSFRTVAVSAVLAGTAVSASAAGIAIPVNAFVANSVQDFSIEANANFRQVGIQVSGKGTAYANADKTNSFTLPVTSISISPLLKILSGTAVGSALQFDRIAEDEETGEEVPTRLTLANFTINYTTKQVLADATPMGGTTTKQVPIFNFQTLTPLGLKYKFPLNITGHEVLGDLALTPEAKNLYKVTLKLPTFVWPLLDTLRFGTLTQDISTKLRSTPISTKPYVPAP</sequence>
<proteinExistence type="predicted"/>
<reference evidence="2 3" key="1">
    <citation type="submission" date="2018-05" db="EMBL/GenBank/DDBJ databases">
        <title>complete genome sequence of Aquabacterium olei NBRC 110486.</title>
        <authorList>
            <person name="Tang B."/>
            <person name="Chang J."/>
            <person name="Zhang L."/>
            <person name="Yang H."/>
        </authorList>
    </citation>
    <scope>NUCLEOTIDE SEQUENCE [LARGE SCALE GENOMIC DNA]</scope>
    <source>
        <strain evidence="2 3">NBRC 110486</strain>
    </source>
</reference>
<dbReference type="KEGG" id="aon:DEH84_05135"/>
<feature type="signal peptide" evidence="1">
    <location>
        <begin position="1"/>
        <end position="25"/>
    </location>
</feature>
<name>A0A2U8FR23_9BURK</name>
<accession>A0A2U8FR23</accession>